<reference evidence="2 3" key="1">
    <citation type="submission" date="2017-09" db="EMBL/GenBank/DDBJ databases">
        <title>Depth-based differentiation of microbial function through sediment-hosted aquifers and enrichment of novel symbionts in the deep terrestrial subsurface.</title>
        <authorList>
            <person name="Probst A.J."/>
            <person name="Ladd B."/>
            <person name="Jarett J.K."/>
            <person name="Geller-Mcgrath D.E."/>
            <person name="Sieber C.M."/>
            <person name="Emerson J.B."/>
            <person name="Anantharaman K."/>
            <person name="Thomas B.C."/>
            <person name="Malmstrom R."/>
            <person name="Stieglmeier M."/>
            <person name="Klingl A."/>
            <person name="Woyke T."/>
            <person name="Ryan C.M."/>
            <person name="Banfield J.F."/>
        </authorList>
    </citation>
    <scope>NUCLEOTIDE SEQUENCE [LARGE SCALE GENOMIC DNA]</scope>
    <source>
        <strain evidence="2">CG15_BIG_FIL_POST_REV_8_21_14_020_45_12</strain>
    </source>
</reference>
<dbReference type="InterPro" id="IPR002882">
    <property type="entry name" value="CofD"/>
</dbReference>
<dbReference type="Gene3D" id="3.40.50.10680">
    <property type="entry name" value="CofD-like domains"/>
    <property type="match status" value="1"/>
</dbReference>
<dbReference type="GO" id="GO:0043743">
    <property type="term" value="F:LPPG:FO 2-phospho-L-lactate transferase activity"/>
    <property type="evidence" value="ECO:0007669"/>
    <property type="project" value="InterPro"/>
</dbReference>
<evidence type="ECO:0008006" key="4">
    <source>
        <dbReference type="Google" id="ProtNLM"/>
    </source>
</evidence>
<dbReference type="AlphaFoldDB" id="A0A2M7H3C4"/>
<evidence type="ECO:0000313" key="2">
    <source>
        <dbReference type="EMBL" id="PIW36704.1"/>
    </source>
</evidence>
<comment type="caution">
    <text evidence="2">The sequence shown here is derived from an EMBL/GenBank/DDBJ whole genome shotgun (WGS) entry which is preliminary data.</text>
</comment>
<dbReference type="PANTHER" id="PTHR30135">
    <property type="entry name" value="UNCHARACTERIZED PROTEIN YVCK-RELATED"/>
    <property type="match status" value="1"/>
</dbReference>
<dbReference type="PANTHER" id="PTHR30135:SF3">
    <property type="entry name" value="GLUCONEOGENESIS FACTOR-RELATED"/>
    <property type="match status" value="1"/>
</dbReference>
<dbReference type="NCBIfam" id="TIGR01826">
    <property type="entry name" value="CofD_related"/>
    <property type="match status" value="1"/>
</dbReference>
<keyword evidence="1" id="KW-0963">Cytoplasm</keyword>
<dbReference type="InterPro" id="IPR010119">
    <property type="entry name" value="Gluconeogen_factor"/>
</dbReference>
<protein>
    <recommendedName>
        <fullName evidence="4">Gluconeogenesis factor</fullName>
    </recommendedName>
</protein>
<dbReference type="SUPFAM" id="SSF142338">
    <property type="entry name" value="CofD-like"/>
    <property type="match status" value="1"/>
</dbReference>
<sequence length="301" mass="32227">MNIVTIGGGKGQSTLLRALRDSGHRLTAIVSVMDDGGSSGKMRELHGIVPPGDLRRNLAALAPDDSVYDRWNERDANGDPIGNLEILKSIQEHNGDIGAGLVSLESKLNLTHRVLPVSINPSGLIAEYNDGTTLVHGETHIDVPRHDSNLHIRRLTIQPPVDLYEPARLAIKQADVVVLTMGDLYTSIIPNLLVNGMAQALSEAGMPVVYICNRATKQGETHGFSSGDFANEIQRYLSPAILTHVIADDNSVPASQDVEIVKYEPAAGPSWTAVALATSDKPGRVDGLLAAQALLRLCATF</sequence>
<dbReference type="EMBL" id="PFGC01000042">
    <property type="protein sequence ID" value="PIW36704.1"/>
    <property type="molecule type" value="Genomic_DNA"/>
</dbReference>
<gene>
    <name evidence="2" type="ORF">COW24_04030</name>
</gene>
<name>A0A2M7H3C4_9BACT</name>
<dbReference type="Pfam" id="PF01933">
    <property type="entry name" value="CofD"/>
    <property type="match status" value="1"/>
</dbReference>
<proteinExistence type="predicted"/>
<evidence type="ECO:0000313" key="3">
    <source>
        <dbReference type="Proteomes" id="UP000230292"/>
    </source>
</evidence>
<accession>A0A2M7H3C4</accession>
<dbReference type="CDD" id="cd07187">
    <property type="entry name" value="YvcK_like"/>
    <property type="match status" value="1"/>
</dbReference>
<dbReference type="Proteomes" id="UP000230292">
    <property type="component" value="Unassembled WGS sequence"/>
</dbReference>
<evidence type="ECO:0000256" key="1">
    <source>
        <dbReference type="ARBA" id="ARBA00022490"/>
    </source>
</evidence>
<organism evidence="2 3">
    <name type="scientific">Candidatus Kerfeldbacteria bacterium CG15_BIG_FIL_POST_REV_8_21_14_020_45_12</name>
    <dbReference type="NCBI Taxonomy" id="2014247"/>
    <lineage>
        <taxon>Bacteria</taxon>
        <taxon>Candidatus Kerfeldiibacteriota</taxon>
    </lineage>
</organism>
<dbReference type="InterPro" id="IPR038136">
    <property type="entry name" value="CofD-like_dom_sf"/>
</dbReference>